<sequence>MKNDVDDVESNDGSTEEQIVLTSETGGRHPVVRSMLLRTSDYFQGLVNSGMRDAHYRELTFQCLTNESLKEVRDYLSRLSTNEVEGRRPRLKSLNKVEAGLDGAFYLQINDMIDNYVEFLLKHLNMSTCIRILNIANKYVLTDQVIEKVFRYMLKNFKDIPESFKISLSPDEMFRLVASEEINADSEIDIFNLIIKWVSDDQTRKCFVEKLLTEVRYCLMTTAEKQECTAVLNDLKLNICHNKDKDSNISRTLGMLFAIGSTESKDQDGNFFNILRVYDFVEACKICDNSTAKPKPIRFNPSGRRGPPRDLDGYNACVVGNCLYLVGGKPRKTSITCKVSRYNPVTAAWSKCCSMNLARRQFYLGGLAGQLYAVAGVTANCSETPTVEKYTPSENRWYMVEPLPLALSHLAGCVWNGMIYVSGGWDDCRDVRNVVYRYDPSCNKWFPRAPMLTERRSHVMTCTGNKIFVFGGKKVTQNAMDGEMYDVENDQWSSVLKLKMPVCDSPSITINNCLYIFEHEFFSIYWFRKYIQKINLAKYLKEKKTSNDSSLSSVQGGNANNNNLEQNSHSDDDCQILSYKRQKDRIPFECQYVGVMIMSDI</sequence>
<reference evidence="7" key="1">
    <citation type="submission" date="2012-12" db="EMBL/GenBank/DDBJ databases">
        <authorList>
            <person name="Hellsten U."/>
            <person name="Grimwood J."/>
            <person name="Chapman J.A."/>
            <person name="Shapiro H."/>
            <person name="Aerts A."/>
            <person name="Otillar R.P."/>
            <person name="Terry A.Y."/>
            <person name="Boore J.L."/>
            <person name="Simakov O."/>
            <person name="Marletaz F."/>
            <person name="Cho S.-J."/>
            <person name="Edsinger-Gonzales E."/>
            <person name="Havlak P."/>
            <person name="Kuo D.-H."/>
            <person name="Larsson T."/>
            <person name="Lv J."/>
            <person name="Arendt D."/>
            <person name="Savage R."/>
            <person name="Osoegawa K."/>
            <person name="de Jong P."/>
            <person name="Lindberg D.R."/>
            <person name="Seaver E.C."/>
            <person name="Weisblat D.A."/>
            <person name="Putnam N.H."/>
            <person name="Grigoriev I.V."/>
            <person name="Rokhsar D.S."/>
        </authorList>
    </citation>
    <scope>NUCLEOTIDE SEQUENCE</scope>
</reference>
<dbReference type="AlphaFoldDB" id="T1EXQ7"/>
<dbReference type="Pfam" id="PF01344">
    <property type="entry name" value="Kelch_1"/>
    <property type="match status" value="3"/>
</dbReference>
<keyword evidence="1" id="KW-0880">Kelch repeat</keyword>
<organism evidence="6 7">
    <name type="scientific">Helobdella robusta</name>
    <name type="common">Californian leech</name>
    <dbReference type="NCBI Taxonomy" id="6412"/>
    <lineage>
        <taxon>Eukaryota</taxon>
        <taxon>Metazoa</taxon>
        <taxon>Spiralia</taxon>
        <taxon>Lophotrochozoa</taxon>
        <taxon>Annelida</taxon>
        <taxon>Clitellata</taxon>
        <taxon>Hirudinea</taxon>
        <taxon>Rhynchobdellida</taxon>
        <taxon>Glossiphoniidae</taxon>
        <taxon>Helobdella</taxon>
    </lineage>
</organism>
<evidence type="ECO:0000259" key="4">
    <source>
        <dbReference type="SMART" id="SM00875"/>
    </source>
</evidence>
<feature type="region of interest" description="Disordered" evidence="3">
    <location>
        <begin position="550"/>
        <end position="570"/>
    </location>
</feature>
<dbReference type="Proteomes" id="UP000015101">
    <property type="component" value="Unassembled WGS sequence"/>
</dbReference>
<evidence type="ECO:0000313" key="7">
    <source>
        <dbReference type="Proteomes" id="UP000015101"/>
    </source>
</evidence>
<dbReference type="InterPro" id="IPR006652">
    <property type="entry name" value="Kelch_1"/>
</dbReference>
<dbReference type="EnsemblMetazoa" id="HelroT166087">
    <property type="protein sequence ID" value="HelroP166087"/>
    <property type="gene ID" value="HelroG166087"/>
</dbReference>
<dbReference type="CTD" id="20201357"/>
<dbReference type="eggNOG" id="KOG4441">
    <property type="taxonomic scope" value="Eukaryota"/>
</dbReference>
<dbReference type="Gene3D" id="3.30.710.10">
    <property type="entry name" value="Potassium Channel Kv1.1, Chain A"/>
    <property type="match status" value="1"/>
</dbReference>
<gene>
    <name evidence="6" type="primary">20201357</name>
    <name evidence="5" type="ORF">HELRODRAFT_166087</name>
</gene>
<dbReference type="OrthoDB" id="45365at2759"/>
<dbReference type="InterPro" id="IPR015915">
    <property type="entry name" value="Kelch-typ_b-propeller"/>
</dbReference>
<dbReference type="PIRSF" id="PIRSF037037">
    <property type="entry name" value="Kelch-like_protein_gigaxonin"/>
    <property type="match status" value="1"/>
</dbReference>
<name>T1EXQ7_HELRO</name>
<evidence type="ECO:0000256" key="2">
    <source>
        <dbReference type="ARBA" id="ARBA00022737"/>
    </source>
</evidence>
<dbReference type="STRING" id="6412.T1EXQ7"/>
<dbReference type="EMBL" id="AMQM01002253">
    <property type="status" value="NOT_ANNOTATED_CDS"/>
    <property type="molecule type" value="Genomic_DNA"/>
</dbReference>
<protein>
    <recommendedName>
        <fullName evidence="4">BACK domain-containing protein</fullName>
    </recommendedName>
</protein>
<dbReference type="InParanoid" id="T1EXQ7"/>
<dbReference type="KEGG" id="hro:HELRODRAFT_166087"/>
<feature type="compositionally biased region" description="Acidic residues" evidence="3">
    <location>
        <begin position="1"/>
        <end position="10"/>
    </location>
</feature>
<evidence type="ECO:0000256" key="3">
    <source>
        <dbReference type="SAM" id="MobiDB-lite"/>
    </source>
</evidence>
<dbReference type="Gene3D" id="1.25.40.420">
    <property type="match status" value="1"/>
</dbReference>
<evidence type="ECO:0000256" key="1">
    <source>
        <dbReference type="ARBA" id="ARBA00022441"/>
    </source>
</evidence>
<dbReference type="EMBL" id="KB097753">
    <property type="protein sequence ID" value="ESN90421.1"/>
    <property type="molecule type" value="Genomic_DNA"/>
</dbReference>
<dbReference type="Gene3D" id="2.120.10.80">
    <property type="entry name" value="Kelch-type beta propeller"/>
    <property type="match status" value="1"/>
</dbReference>
<dbReference type="PANTHER" id="PTHR45632:SF3">
    <property type="entry name" value="KELCH-LIKE PROTEIN 32"/>
    <property type="match status" value="1"/>
</dbReference>
<dbReference type="SMART" id="SM00612">
    <property type="entry name" value="Kelch"/>
    <property type="match status" value="4"/>
</dbReference>
<dbReference type="HOGENOM" id="CLU_018559_0_0_1"/>
<dbReference type="PANTHER" id="PTHR45632">
    <property type="entry name" value="LD33804P"/>
    <property type="match status" value="1"/>
</dbReference>
<evidence type="ECO:0000313" key="5">
    <source>
        <dbReference type="EMBL" id="ESN90421.1"/>
    </source>
</evidence>
<accession>T1EXQ7</accession>
<dbReference type="InterPro" id="IPR011705">
    <property type="entry name" value="BACK"/>
</dbReference>
<reference evidence="5 7" key="2">
    <citation type="journal article" date="2013" name="Nature">
        <title>Insights into bilaterian evolution from three spiralian genomes.</title>
        <authorList>
            <person name="Simakov O."/>
            <person name="Marletaz F."/>
            <person name="Cho S.J."/>
            <person name="Edsinger-Gonzales E."/>
            <person name="Havlak P."/>
            <person name="Hellsten U."/>
            <person name="Kuo D.H."/>
            <person name="Larsson T."/>
            <person name="Lv J."/>
            <person name="Arendt D."/>
            <person name="Savage R."/>
            <person name="Osoegawa K."/>
            <person name="de Jong P."/>
            <person name="Grimwood J."/>
            <person name="Chapman J.A."/>
            <person name="Shapiro H."/>
            <person name="Aerts A."/>
            <person name="Otillar R.P."/>
            <person name="Terry A.Y."/>
            <person name="Boore J.L."/>
            <person name="Grigoriev I.V."/>
            <person name="Lindberg D.R."/>
            <person name="Seaver E.C."/>
            <person name="Weisblat D.A."/>
            <person name="Putnam N.H."/>
            <person name="Rokhsar D.S."/>
        </authorList>
    </citation>
    <scope>NUCLEOTIDE SEQUENCE</scope>
</reference>
<proteinExistence type="predicted"/>
<keyword evidence="2" id="KW-0677">Repeat</keyword>
<dbReference type="InterPro" id="IPR011333">
    <property type="entry name" value="SKP1/BTB/POZ_sf"/>
</dbReference>
<dbReference type="InterPro" id="IPR017096">
    <property type="entry name" value="BTB-kelch_protein"/>
</dbReference>
<dbReference type="RefSeq" id="XP_009031362.1">
    <property type="nucleotide sequence ID" value="XM_009033114.1"/>
</dbReference>
<reference evidence="6" key="3">
    <citation type="submission" date="2015-06" db="UniProtKB">
        <authorList>
            <consortium name="EnsemblMetazoa"/>
        </authorList>
    </citation>
    <scope>IDENTIFICATION</scope>
</reference>
<evidence type="ECO:0000313" key="6">
    <source>
        <dbReference type="EnsemblMetazoa" id="HelroP166087"/>
    </source>
</evidence>
<dbReference type="SMART" id="SM00875">
    <property type="entry name" value="BACK"/>
    <property type="match status" value="1"/>
</dbReference>
<keyword evidence="7" id="KW-1185">Reference proteome</keyword>
<dbReference type="Pfam" id="PF07707">
    <property type="entry name" value="BACK"/>
    <property type="match status" value="1"/>
</dbReference>
<feature type="domain" description="BACK" evidence="4">
    <location>
        <begin position="129"/>
        <end position="230"/>
    </location>
</feature>
<dbReference type="GeneID" id="20201357"/>
<feature type="compositionally biased region" description="Polar residues" evidence="3">
    <location>
        <begin position="11"/>
        <end position="24"/>
    </location>
</feature>
<feature type="region of interest" description="Disordered" evidence="3">
    <location>
        <begin position="1"/>
        <end position="24"/>
    </location>
</feature>
<dbReference type="SUPFAM" id="SSF117281">
    <property type="entry name" value="Kelch motif"/>
    <property type="match status" value="1"/>
</dbReference>